<dbReference type="Gene3D" id="2.60.120.330">
    <property type="entry name" value="B-lactam Antibiotic, Isopenicillin N Synthase, Chain"/>
    <property type="match status" value="1"/>
</dbReference>
<feature type="domain" description="Conserved hypothetical protein CHP03032" evidence="3">
    <location>
        <begin position="682"/>
        <end position="993"/>
    </location>
</feature>
<dbReference type="Gene3D" id="3.40.50.300">
    <property type="entry name" value="P-loop containing nucleotide triphosphate hydrolases"/>
    <property type="match status" value="1"/>
</dbReference>
<dbReference type="GO" id="GO:0005794">
    <property type="term" value="C:Golgi apparatus"/>
    <property type="evidence" value="ECO:0007669"/>
    <property type="project" value="TreeGrafter"/>
</dbReference>
<protein>
    <submittedName>
        <fullName evidence="4">Unannotated protein</fullName>
    </submittedName>
</protein>
<gene>
    <name evidence="4" type="ORF">UFOPK1835_01821</name>
</gene>
<reference evidence="4" key="1">
    <citation type="submission" date="2020-05" db="EMBL/GenBank/DDBJ databases">
        <authorList>
            <person name="Chiriac C."/>
            <person name="Salcher M."/>
            <person name="Ghai R."/>
            <person name="Kavagutti S V."/>
        </authorList>
    </citation>
    <scope>NUCLEOTIDE SEQUENCE</scope>
</reference>
<dbReference type="SUPFAM" id="SSF51197">
    <property type="entry name" value="Clavaminate synthase-like"/>
    <property type="match status" value="1"/>
</dbReference>
<dbReference type="SUPFAM" id="SSF63829">
    <property type="entry name" value="Calcium-dependent phosphotriesterase"/>
    <property type="match status" value="1"/>
</dbReference>
<dbReference type="AlphaFoldDB" id="A0A6J6IG39"/>
<dbReference type="Pfam" id="PF16261">
    <property type="entry name" value="DUF4915"/>
    <property type="match status" value="1"/>
</dbReference>
<dbReference type="InterPro" id="IPR017481">
    <property type="entry name" value="CHP03032"/>
</dbReference>
<dbReference type="PANTHER" id="PTHR12788">
    <property type="entry name" value="PROTEIN-TYROSINE SULFOTRANSFERASE 2"/>
    <property type="match status" value="1"/>
</dbReference>
<dbReference type="SUPFAM" id="SSF52540">
    <property type="entry name" value="P-loop containing nucleoside triphosphate hydrolases"/>
    <property type="match status" value="1"/>
</dbReference>
<dbReference type="InterPro" id="IPR027443">
    <property type="entry name" value="IPNS-like_sf"/>
</dbReference>
<dbReference type="GO" id="GO:0008476">
    <property type="term" value="F:protein-tyrosine sulfotransferase activity"/>
    <property type="evidence" value="ECO:0007669"/>
    <property type="project" value="InterPro"/>
</dbReference>
<dbReference type="Pfam" id="PF05118">
    <property type="entry name" value="Asp_Arg_Hydrox"/>
    <property type="match status" value="1"/>
</dbReference>
<feature type="domain" description="Aspartyl/asparaginy/proline hydroxylase" evidence="2">
    <location>
        <begin position="67"/>
        <end position="170"/>
    </location>
</feature>
<accession>A0A6J6IG39</accession>
<evidence type="ECO:0000256" key="1">
    <source>
        <dbReference type="ARBA" id="ARBA00022679"/>
    </source>
</evidence>
<organism evidence="4">
    <name type="scientific">freshwater metagenome</name>
    <dbReference type="NCBI Taxonomy" id="449393"/>
    <lineage>
        <taxon>unclassified sequences</taxon>
        <taxon>metagenomes</taxon>
        <taxon>ecological metagenomes</taxon>
    </lineage>
</organism>
<dbReference type="InterPro" id="IPR026634">
    <property type="entry name" value="TPST-like"/>
</dbReference>
<proteinExistence type="predicted"/>
<keyword evidence="1" id="KW-0808">Transferase</keyword>
<evidence type="ECO:0000259" key="3">
    <source>
        <dbReference type="Pfam" id="PF16261"/>
    </source>
</evidence>
<dbReference type="Pfam" id="PF13469">
    <property type="entry name" value="Sulfotransfer_3"/>
    <property type="match status" value="1"/>
</dbReference>
<dbReference type="NCBIfam" id="TIGR03032">
    <property type="entry name" value="TIGR03032 family protein"/>
    <property type="match status" value="1"/>
</dbReference>
<evidence type="ECO:0000313" key="4">
    <source>
        <dbReference type="EMBL" id="CAB4621548.1"/>
    </source>
</evidence>
<name>A0A6J6IG39_9ZZZZ</name>
<dbReference type="InterPro" id="IPR007803">
    <property type="entry name" value="Asp/Arg/Pro-Hydrxlase"/>
</dbReference>
<sequence>MRLVQPFVMLPIQTDVAALVAEVMAIPENVWRPHPEGMPGNSALPLVAVGGDPEDDSVEGPMRPTPHLQGLPAIINVLAGLSALGCPIGRTRLMRIDIESEVKPHVDTNRYWWDHLRVHIPIVTDPAVEFAVEDSSVHMAAGECWVFDTWSRHRVVNPVNAPRIHLVVDTVGGAGFWTLIDRATGAIPADSPLPQLAQATSVAFETMNQPTVLPASEIDATLGAILRDYAEIDLDAAVELDSNLIPFRRSWKACWAHYGDNPNGFPAFAQLRDDALAIVAPSTATLGNGVEVAEAIRQLVIRPGLSNRAVASIGSAPTTAAPAATAPPEAATPGPLVAQLPQEDGNAAAAVAPAIPASPAQRATPEPIILDRPVFIVSSPRAGSTMLFEALGRAKEALTIGSESHQIFENIQPLRPSTRGWDSNRLTAEDVTPGVVNELSTAFVHRLKDREGNPVTPGSVVRMIEKTPKNALRIPFLAAAYPDAKFVYLFRDPRETVSSMLDAWRSARFVTYPDLPEWTGDRWSLLLTPGWRDLIGKSLPEIVATQWAVTTSTLLDDLEQLEADRWCVASYAALVADPDTELTRICSNLDLTWDHNTEGALPNSATTLEAPRAEKWERNAEELRKVWDIVDSVAARAHDVFAEPPTIKPSRTRSAEAVSVSLSNEPDGNIPTDFSSVFTGSFGAILQAANVSLAATTYQSGRLVLVRRDGDKVNTHLRFFPSPMGVAVQGSKLALGTKTTVWEFWNQQAAAKTIDPEGKVDACYMPRRGHVTGDVRIHDLAYDGAGELWAVATRFSCLVKFDREYSFSPQWRPPFISGLSADDRCHLNGMAMVEGKPRYVTVLGLTDTPNGWRDDKAAGGAILDVEGGAPVTVGLSMPHSPRWYDGKLWVLESGRGALCTVDVETGQVETVAILPGFTRGMSFVGQYAFIGLSKVRETVFDGLPITQTDTPRECGVWAVNIQTGEIAGFLRFEGTVSELFEVAILPGQQFPELVEPGAEATNDAFVLSDEALADVVRPAEPAK</sequence>
<evidence type="ECO:0000259" key="2">
    <source>
        <dbReference type="Pfam" id="PF05118"/>
    </source>
</evidence>
<dbReference type="PANTHER" id="PTHR12788:SF10">
    <property type="entry name" value="PROTEIN-TYROSINE SULFOTRANSFERASE"/>
    <property type="match status" value="1"/>
</dbReference>
<dbReference type="InterPro" id="IPR027417">
    <property type="entry name" value="P-loop_NTPase"/>
</dbReference>
<dbReference type="EMBL" id="CAEZUP010000105">
    <property type="protein sequence ID" value="CAB4621548.1"/>
    <property type="molecule type" value="Genomic_DNA"/>
</dbReference>